<proteinExistence type="predicted"/>
<evidence type="ECO:0000256" key="4">
    <source>
        <dbReference type="ARBA" id="ARBA00022840"/>
    </source>
</evidence>
<evidence type="ECO:0000256" key="6">
    <source>
        <dbReference type="PIRSR" id="PIRSR007531-2"/>
    </source>
</evidence>
<evidence type="ECO:0000256" key="5">
    <source>
        <dbReference type="PIRSR" id="PIRSR007531-1"/>
    </source>
</evidence>
<dbReference type="PROSITE" id="PS01075">
    <property type="entry name" value="ACETATE_KINASE_1"/>
    <property type="match status" value="1"/>
</dbReference>
<dbReference type="Pfam" id="PF07931">
    <property type="entry name" value="CPT"/>
    <property type="match status" value="1"/>
</dbReference>
<dbReference type="InterPro" id="IPR023865">
    <property type="entry name" value="Aliphatic_acid_kinase_CS"/>
</dbReference>
<name>A0A975S901_9MICC</name>
<dbReference type="AlphaFoldDB" id="A0A975S901"/>
<dbReference type="InterPro" id="IPR027417">
    <property type="entry name" value="P-loop_NTPase"/>
</dbReference>
<sequence>MNPQVIVLNGGSSSGKSSISRALQEMLPGLWLTFGVDTFIEALPNRGDSPRAGITYVQDGTITFSAAHRALELSWYTGLSSMARAGAHLILDEVMLSGGTGQERIQSTFAGVSMVWVGVRCAPEVAASREAQRPDRAEGMGRAQALSVHNGVIYDFEVSTTNRSTEDCARDVAGWLALSAGLE</sequence>
<feature type="active site" evidence="5">
    <location>
        <position position="37"/>
    </location>
</feature>
<gene>
    <name evidence="7" type="ORF">KG104_11015</name>
</gene>
<dbReference type="KEGG" id="asun:KG104_11015"/>
<dbReference type="Gene3D" id="3.40.50.300">
    <property type="entry name" value="P-loop containing nucleotide triphosphate hydrolases"/>
    <property type="match status" value="1"/>
</dbReference>
<dbReference type="InterPro" id="IPR012853">
    <property type="entry name" value="CPT"/>
</dbReference>
<dbReference type="SUPFAM" id="SSF52540">
    <property type="entry name" value="P-loop containing nucleoside triphosphate hydrolases"/>
    <property type="match status" value="1"/>
</dbReference>
<keyword evidence="2" id="KW-0547">Nucleotide-binding</keyword>
<evidence type="ECO:0000256" key="3">
    <source>
        <dbReference type="ARBA" id="ARBA00022777"/>
    </source>
</evidence>
<keyword evidence="4" id="KW-0067">ATP-binding</keyword>
<dbReference type="GO" id="GO:0016774">
    <property type="term" value="F:phosphotransferase activity, carboxyl group as acceptor"/>
    <property type="evidence" value="ECO:0007669"/>
    <property type="project" value="InterPro"/>
</dbReference>
<accession>A0A975S901</accession>
<keyword evidence="1" id="KW-0808">Transferase</keyword>
<dbReference type="Proteomes" id="UP000680588">
    <property type="component" value="Chromosome"/>
</dbReference>
<evidence type="ECO:0000313" key="8">
    <source>
        <dbReference type="Proteomes" id="UP000680588"/>
    </source>
</evidence>
<reference evidence="7" key="1">
    <citation type="submission" date="2021-06" db="EMBL/GenBank/DDBJ databases">
        <title>Novel species in genus Arthrobacter.</title>
        <authorList>
            <person name="Zhang G."/>
        </authorList>
    </citation>
    <scope>NUCLEOTIDE SEQUENCE</scope>
    <source>
        <strain evidence="7">Zg-ZUI122</strain>
    </source>
</reference>
<dbReference type="PIRSF" id="PIRSF007531">
    <property type="entry name" value="CPT"/>
    <property type="match status" value="1"/>
</dbReference>
<evidence type="ECO:0000256" key="1">
    <source>
        <dbReference type="ARBA" id="ARBA00022679"/>
    </source>
</evidence>
<dbReference type="EMBL" id="CP076456">
    <property type="protein sequence ID" value="QWQ38023.1"/>
    <property type="molecule type" value="Genomic_DNA"/>
</dbReference>
<dbReference type="GO" id="GO:0016301">
    <property type="term" value="F:kinase activity"/>
    <property type="evidence" value="ECO:0007669"/>
    <property type="project" value="UniProtKB-KW"/>
</dbReference>
<protein>
    <submittedName>
        <fullName evidence="7">Chloramphenicol phosphotransferase CPT family protein</fullName>
    </submittedName>
</protein>
<keyword evidence="3" id="KW-0418">Kinase</keyword>
<organism evidence="7 8">
    <name type="scientific">Arthrobacter sunyaminii</name>
    <dbReference type="NCBI Taxonomy" id="2816859"/>
    <lineage>
        <taxon>Bacteria</taxon>
        <taxon>Bacillati</taxon>
        <taxon>Actinomycetota</taxon>
        <taxon>Actinomycetes</taxon>
        <taxon>Micrococcales</taxon>
        <taxon>Micrococcaceae</taxon>
        <taxon>Arthrobacter</taxon>
    </lineage>
</organism>
<dbReference type="GO" id="GO:0005524">
    <property type="term" value="F:ATP binding"/>
    <property type="evidence" value="ECO:0007669"/>
    <property type="project" value="UniProtKB-KW"/>
</dbReference>
<feature type="binding site" evidence="6">
    <location>
        <begin position="10"/>
        <end position="17"/>
    </location>
    <ligand>
        <name>ATP</name>
        <dbReference type="ChEBI" id="CHEBI:30616"/>
    </ligand>
</feature>
<evidence type="ECO:0000313" key="7">
    <source>
        <dbReference type="EMBL" id="QWQ38023.1"/>
    </source>
</evidence>
<evidence type="ECO:0000256" key="2">
    <source>
        <dbReference type="ARBA" id="ARBA00022741"/>
    </source>
</evidence>
<keyword evidence="8" id="KW-1185">Reference proteome</keyword>